<evidence type="ECO:0000313" key="1">
    <source>
        <dbReference type="WBParaSite" id="TTAC_0000586601-mRNA-1"/>
    </source>
</evidence>
<protein>
    <submittedName>
        <fullName evidence="1">HELICc2 domain-containing protein</fullName>
    </submittedName>
</protein>
<dbReference type="PANTHER" id="PTHR14663:SF2">
    <property type="entry name" value="METHYLTRANSFERASE NSUN7-RELATED"/>
    <property type="match status" value="1"/>
</dbReference>
<reference evidence="1" key="1">
    <citation type="submission" date="2017-02" db="UniProtKB">
        <authorList>
            <consortium name="WormBaseParasite"/>
        </authorList>
    </citation>
    <scope>IDENTIFICATION</scope>
</reference>
<dbReference type="InterPro" id="IPR042620">
    <property type="entry name" value="NSUN7"/>
</dbReference>
<dbReference type="STRING" id="6205.A0A0R3WYM6"/>
<dbReference type="WBParaSite" id="TTAC_0000586601-mRNA-1">
    <property type="protein sequence ID" value="TTAC_0000586601-mRNA-1"/>
    <property type="gene ID" value="TTAC_0000586601"/>
</dbReference>
<name>A0A0R3WYM6_HYDTA</name>
<dbReference type="AlphaFoldDB" id="A0A0R3WYM6"/>
<sequence>LCSLDYNILDKIVDEVGFYGEYPDLREEEYLVLVTLYDYTARSYQRRTSTDAEVEAVTVDEVDTKSPRFAGRTIIYPPTLEAFQVLSRVFCYPVGLITYTAVEQAVIDMSVHFAAAVARTRVKEQVGSLHLLLPAEWREAESMAENMPFYGWYNQLLGKYVKSHDNT</sequence>
<dbReference type="PANTHER" id="PTHR14663">
    <property type="entry name" value="METHYLTRANSFERASE NSUN7-RELATED"/>
    <property type="match status" value="1"/>
</dbReference>
<organism evidence="1">
    <name type="scientific">Hydatigena taeniaeformis</name>
    <name type="common">Feline tapeworm</name>
    <name type="synonym">Taenia taeniaeformis</name>
    <dbReference type="NCBI Taxonomy" id="6205"/>
    <lineage>
        <taxon>Eukaryota</taxon>
        <taxon>Metazoa</taxon>
        <taxon>Spiralia</taxon>
        <taxon>Lophotrochozoa</taxon>
        <taxon>Platyhelminthes</taxon>
        <taxon>Cestoda</taxon>
        <taxon>Eucestoda</taxon>
        <taxon>Cyclophyllidea</taxon>
        <taxon>Taeniidae</taxon>
        <taxon>Hydatigera</taxon>
    </lineage>
</organism>
<proteinExistence type="predicted"/>
<accession>A0A0R3WYM6</accession>